<dbReference type="AlphaFoldDB" id="A0A6M8Q0K3"/>
<organism evidence="2">
    <name type="scientific">Ombrophytum subterraneum</name>
    <dbReference type="NCBI Taxonomy" id="50155"/>
    <lineage>
        <taxon>Eukaryota</taxon>
        <taxon>Viridiplantae</taxon>
        <taxon>Streptophyta</taxon>
        <taxon>Embryophyta</taxon>
        <taxon>Tracheophyta</taxon>
        <taxon>Spermatophyta</taxon>
        <taxon>Magnoliopsida</taxon>
        <taxon>eudicotyledons</taxon>
        <taxon>Gunneridae</taxon>
        <taxon>Pentapetalae</taxon>
        <taxon>Santalales</taxon>
        <taxon>Balanophoraceae</taxon>
        <taxon>Ombrophytum</taxon>
    </lineage>
</organism>
<sequence>MKFMNYKPGDGLGKDGHGMKVPLPVGKPHKKKTGFGFVGWKKEWNDIQEAKFEEGLDRRFFTPKAYGTFEHNGKVYPGLGVFMSDYQNAIAPSAEPTWEKRMEGFEERSSSPQKPALLINLLQFDSLPVRVVLRVPPNNKAIATTYLSHMDRKSLIGLAKGLVVGLVIGTSSRPVFLQSCQATFITRGRTKASSNETDESITTHSGVVNQKGGFDHTPFFARYRFIS</sequence>
<evidence type="ECO:0000313" key="2">
    <source>
        <dbReference type="EMBL" id="QKI32047.1"/>
    </source>
</evidence>
<reference evidence="2" key="1">
    <citation type="journal article" date="2020" name="Plant Mol. Biol.">
        <title>Multichromosomal structure and foreign tracts in the Ombrophytum subterraneum (Balanophoraceae) mitochondrial genome.</title>
        <authorList>
            <person name="Roulet M.E."/>
            <person name="Garcia L.E."/>
            <person name="Gandini C.L."/>
            <person name="Sato H."/>
            <person name="Ponce G."/>
            <person name="Sanchez-Puerta M.V."/>
        </authorList>
    </citation>
    <scope>NUCLEOTIDE SEQUENCE</scope>
    <source>
        <tissue evidence="2">Tuber</tissue>
    </source>
</reference>
<geneLocation type="mitochondrion" evidence="2"/>
<feature type="domain" description="G-patch" evidence="1">
    <location>
        <begin position="1"/>
        <end position="40"/>
    </location>
</feature>
<protein>
    <recommendedName>
        <fullName evidence="1">G-patch domain-containing protein</fullName>
    </recommendedName>
</protein>
<proteinExistence type="predicted"/>
<dbReference type="GO" id="GO:0003676">
    <property type="term" value="F:nucleic acid binding"/>
    <property type="evidence" value="ECO:0007669"/>
    <property type="project" value="InterPro"/>
</dbReference>
<keyword evidence="2" id="KW-0496">Mitochondrion</keyword>
<dbReference type="EMBL" id="MT076313">
    <property type="protein sequence ID" value="QKI32047.1"/>
    <property type="molecule type" value="Genomic_DNA"/>
</dbReference>
<evidence type="ECO:0000259" key="1">
    <source>
        <dbReference type="PROSITE" id="PS50174"/>
    </source>
</evidence>
<dbReference type="InterPro" id="IPR000467">
    <property type="entry name" value="G_patch_dom"/>
</dbReference>
<name>A0A6M8Q0K3_9MAGN</name>
<gene>
    <name evidence="2" type="primary">orf227</name>
</gene>
<accession>A0A6M8Q0K3</accession>
<dbReference type="PROSITE" id="PS50174">
    <property type="entry name" value="G_PATCH"/>
    <property type="match status" value="1"/>
</dbReference>